<evidence type="ECO:0000256" key="2">
    <source>
        <dbReference type="ARBA" id="ARBA00019594"/>
    </source>
</evidence>
<comment type="subcellular location">
    <subcellularLocation>
        <location evidence="1">Secreted</location>
        <location evidence="1">Extracellular space</location>
        <location evidence="1">Extracellular matrix</location>
    </subcellularLocation>
</comment>
<dbReference type="FunFam" id="2.20.100.10:FF:000013">
    <property type="entry name" value="Spondin 1a"/>
    <property type="match status" value="1"/>
</dbReference>
<dbReference type="FunFam" id="2.20.100.10:FF:000026">
    <property type="entry name" value="Spondin 1"/>
    <property type="match status" value="1"/>
</dbReference>
<dbReference type="SMART" id="SM00209">
    <property type="entry name" value="TSP1"/>
    <property type="match status" value="6"/>
</dbReference>
<evidence type="ECO:0000256" key="10">
    <source>
        <dbReference type="ARBA" id="ARBA00023180"/>
    </source>
</evidence>
<dbReference type="PROSITE" id="PS51019">
    <property type="entry name" value="REELIN"/>
    <property type="match status" value="1"/>
</dbReference>
<feature type="domain" description="Reelin" evidence="13">
    <location>
        <begin position="361"/>
        <end position="528"/>
    </location>
</feature>
<evidence type="ECO:0000259" key="14">
    <source>
        <dbReference type="PROSITE" id="PS51020"/>
    </source>
</evidence>
<evidence type="ECO:0000256" key="8">
    <source>
        <dbReference type="ARBA" id="ARBA00022889"/>
    </source>
</evidence>
<evidence type="ECO:0000313" key="15">
    <source>
        <dbReference type="EMBL" id="KAF3854363.1"/>
    </source>
</evidence>
<keyword evidence="5" id="KW-0479">Metal-binding</keyword>
<protein>
    <recommendedName>
        <fullName evidence="2">Spondin-1</fullName>
    </recommendedName>
    <alternativeName>
        <fullName evidence="11">F-spondin</fullName>
    </alternativeName>
</protein>
<sequence length="1112" mass="124973">MAVLAGSGAGNMAGPWLLGPALEPEPWLLGPVPEPGPWLLGPALRLEPWLCGLVLEPGPWLLGTEPWLCGMVLEHDGEPETKHNDAQNSSDSENEERIETESENEEKETGMRKKRQELTMKRQELIEREEMENEAVTSESTKVKAPSEFVFLLQLPNPTDPAHVQNSNIKYNEAFVKFQIQLDPVFPKNQDGRSFQGHWYDENPWLEYSPQNDAMYCFSCRIFMNDDKYKSRSTRKSGGVNMLRQAKAPPPLHPRCCQTLYLHPLILDQQQLLSSLRTAPPWCAPDALFLSSSGWTCLLLISSNTDCDAAAVWWEFLWKRAEAACPLILIKLHTAGSEMGMYLHVLFLQYYFLTSLVCNAVAFVEEPSGGRLDGYCGRILRAQTQGTRKDGHHEFRLRVEGDPESYQPGSTYRVMLLATSPSYFRGFTLIALKEGREGTTDDDYTGQFQNIDEEDTQFMTNCPPAVTESTPRRRTRIQVFWTAPPTGSGCVILKASIVQKKVIYFQDEGSLTIPLCEKACFGEATETPAIECCACGTAKYRLTFFGNWSEKVHPKDYPRRANHWSALIGASHSRSYVLWEYGGYASEGVRQVAEFGSPIKMEEQIRQKGDEVLTVIKTKAQWPAWQPLNLRAAPSAEFSVDRTRHLMSFLTMLGPSPDWNVGLSGEDLCTKECGWVQRLETVLIPWDAGTDNGVTYESPNKPTIPQEKIRPLTSLDHPQSPFYDPEGGAITPIAKLVVERIARKGEQCNVVPDNIDDIVADIGPEDKEEDDTPETCIYSAWSPWSACSSATCEKGRRMRQRMLKAQLDLSVPCPHTQDFQPCMGPGCSMEEPSTCMMSEWISWSACSVSCGMGMRSRERYVKHSCVVTEWAEWDPCSATCGLGMRRRERMVKMPPIDGSMCKTEVAEVEKCMMPECQSFPCMLSPWSDWTECSVTCGRGLRTRQRMLKSDPAECSEELEQSEKCMLPECPVDCMVSEWSEWSECNKSCGKGHTIRTRMIKLEPQLGGSACPETIQRKKCKIRKCQSKTKEERGGRGGGGGRMRRRGKQGRDGAVEEQPGCRMQPWTSWTDCTKPCGGGIQERFMMVKKKAKGAPTGSCKDRKEIRACNVHPC</sequence>
<dbReference type="Proteomes" id="UP000518266">
    <property type="component" value="Unassembled WGS sequence"/>
</dbReference>
<dbReference type="Gene3D" id="2.20.100.10">
    <property type="entry name" value="Thrombospondin type-1 (TSP1) repeat"/>
    <property type="match status" value="6"/>
</dbReference>
<dbReference type="AlphaFoldDB" id="A0A7J5YYW2"/>
<evidence type="ECO:0000313" key="16">
    <source>
        <dbReference type="Proteomes" id="UP000518266"/>
    </source>
</evidence>
<feature type="region of interest" description="Disordered" evidence="12">
    <location>
        <begin position="78"/>
        <end position="116"/>
    </location>
</feature>
<dbReference type="Gene3D" id="2.60.40.4060">
    <property type="entry name" value="Reeler domain"/>
    <property type="match status" value="1"/>
</dbReference>
<evidence type="ECO:0000256" key="7">
    <source>
        <dbReference type="ARBA" id="ARBA00022737"/>
    </source>
</evidence>
<dbReference type="CDD" id="cd08544">
    <property type="entry name" value="Reeler"/>
    <property type="match status" value="1"/>
</dbReference>
<dbReference type="InterPro" id="IPR002861">
    <property type="entry name" value="Reeler_dom"/>
</dbReference>
<dbReference type="InterPro" id="IPR036383">
    <property type="entry name" value="TSP1_rpt_sf"/>
</dbReference>
<gene>
    <name evidence="15" type="ORF">F7725_022418</name>
</gene>
<dbReference type="OrthoDB" id="347314at2759"/>
<comment type="caution">
    <text evidence="15">The sequence shown here is derived from an EMBL/GenBank/DDBJ whole genome shotgun (WGS) entry which is preliminary data.</text>
</comment>
<dbReference type="InterPro" id="IPR000884">
    <property type="entry name" value="TSP1_rpt"/>
</dbReference>
<evidence type="ECO:0000256" key="3">
    <source>
        <dbReference type="ARBA" id="ARBA00022525"/>
    </source>
</evidence>
<evidence type="ECO:0000259" key="13">
    <source>
        <dbReference type="PROSITE" id="PS51019"/>
    </source>
</evidence>
<accession>A0A7J5YYW2</accession>
<evidence type="ECO:0000256" key="9">
    <source>
        <dbReference type="ARBA" id="ARBA00023157"/>
    </source>
</evidence>
<dbReference type="FunFam" id="2.20.100.10:FF:000034">
    <property type="entry name" value="Spondin-1"/>
    <property type="match status" value="1"/>
</dbReference>
<dbReference type="Pfam" id="PF06468">
    <property type="entry name" value="Spond_N"/>
    <property type="match status" value="1"/>
</dbReference>
<dbReference type="FunFam" id="2.60.40.2130:FF:000001">
    <property type="entry name" value="Spondin 1a"/>
    <property type="match status" value="1"/>
</dbReference>
<evidence type="ECO:0000256" key="11">
    <source>
        <dbReference type="ARBA" id="ARBA00030964"/>
    </source>
</evidence>
<dbReference type="InterPro" id="IPR038678">
    <property type="entry name" value="Spondin_N_sf"/>
</dbReference>
<keyword evidence="9" id="KW-1015">Disulfide bond</keyword>
<proteinExistence type="predicted"/>
<keyword evidence="16" id="KW-1185">Reference proteome</keyword>
<keyword evidence="6" id="KW-0732">Signal</keyword>
<dbReference type="InterPro" id="IPR051418">
    <property type="entry name" value="Spondin/Thrombospondin_T1"/>
</dbReference>
<keyword evidence="4" id="KW-0272">Extracellular matrix</keyword>
<name>A0A7J5YYW2_DISMA</name>
<keyword evidence="10" id="KW-0325">Glycoprotein</keyword>
<dbReference type="Gene3D" id="2.60.40.2130">
    <property type="entry name" value="F-spondin domain"/>
    <property type="match status" value="1"/>
</dbReference>
<dbReference type="FunFam" id="2.60.40.4060:FF:000002">
    <property type="entry name" value="Spondin-1"/>
    <property type="match status" value="1"/>
</dbReference>
<dbReference type="GO" id="GO:0007155">
    <property type="term" value="P:cell adhesion"/>
    <property type="evidence" value="ECO:0007669"/>
    <property type="project" value="UniProtKB-KW"/>
</dbReference>
<dbReference type="InterPro" id="IPR044004">
    <property type="entry name" value="TSP1_spondin_dom"/>
</dbReference>
<dbReference type="SUPFAM" id="SSF82895">
    <property type="entry name" value="TSP-1 type 1 repeat"/>
    <property type="match status" value="6"/>
</dbReference>
<evidence type="ECO:0000256" key="5">
    <source>
        <dbReference type="ARBA" id="ARBA00022723"/>
    </source>
</evidence>
<dbReference type="GO" id="GO:0031012">
    <property type="term" value="C:extracellular matrix"/>
    <property type="evidence" value="ECO:0007669"/>
    <property type="project" value="TreeGrafter"/>
</dbReference>
<keyword evidence="3" id="KW-0964">Secreted</keyword>
<dbReference type="PROSITE" id="PS50092">
    <property type="entry name" value="TSP1"/>
    <property type="match status" value="6"/>
</dbReference>
<dbReference type="PROSITE" id="PS51020">
    <property type="entry name" value="SPONDIN"/>
    <property type="match status" value="1"/>
</dbReference>
<dbReference type="Pfam" id="PF00090">
    <property type="entry name" value="TSP_1"/>
    <property type="match status" value="5"/>
</dbReference>
<reference evidence="15 16" key="1">
    <citation type="submission" date="2020-03" db="EMBL/GenBank/DDBJ databases">
        <title>Dissostichus mawsoni Genome sequencing and assembly.</title>
        <authorList>
            <person name="Park H."/>
        </authorList>
    </citation>
    <scope>NUCLEOTIDE SEQUENCE [LARGE SCALE GENOMIC DNA]</scope>
    <source>
        <strain evidence="15">DM0001</strain>
        <tissue evidence="15">Muscle</tissue>
    </source>
</reference>
<keyword evidence="8" id="KW-0130">Cell adhesion</keyword>
<dbReference type="Pfam" id="PF02014">
    <property type="entry name" value="Reeler"/>
    <property type="match status" value="1"/>
</dbReference>
<dbReference type="PANTHER" id="PTHR11311">
    <property type="entry name" value="SPONDIN"/>
    <property type="match status" value="1"/>
</dbReference>
<evidence type="ECO:0000256" key="12">
    <source>
        <dbReference type="SAM" id="MobiDB-lite"/>
    </source>
</evidence>
<dbReference type="InterPro" id="IPR009465">
    <property type="entry name" value="Spondin_N"/>
</dbReference>
<dbReference type="NCBIfam" id="NF038123">
    <property type="entry name" value="NF038123_dom"/>
    <property type="match status" value="1"/>
</dbReference>
<dbReference type="EMBL" id="JAAKFY010000007">
    <property type="protein sequence ID" value="KAF3854363.1"/>
    <property type="molecule type" value="Genomic_DNA"/>
</dbReference>
<keyword evidence="7" id="KW-0677">Repeat</keyword>
<evidence type="ECO:0000256" key="6">
    <source>
        <dbReference type="ARBA" id="ARBA00022729"/>
    </source>
</evidence>
<feature type="compositionally biased region" description="Basic and acidic residues" evidence="12">
    <location>
        <begin position="107"/>
        <end position="116"/>
    </location>
</feature>
<dbReference type="GO" id="GO:0046872">
    <property type="term" value="F:metal ion binding"/>
    <property type="evidence" value="ECO:0007669"/>
    <property type="project" value="UniProtKB-KW"/>
</dbReference>
<feature type="region of interest" description="Disordered" evidence="12">
    <location>
        <begin position="1026"/>
        <end position="1059"/>
    </location>
</feature>
<feature type="domain" description="Spondin" evidence="14">
    <location>
        <begin position="528"/>
        <end position="721"/>
    </location>
</feature>
<dbReference type="Pfam" id="PF19028">
    <property type="entry name" value="TSP1_spondin"/>
    <property type="match status" value="1"/>
</dbReference>
<dbReference type="PANTHER" id="PTHR11311:SF16">
    <property type="entry name" value="SPONDIN-1"/>
    <property type="match status" value="1"/>
</dbReference>
<dbReference type="InterPro" id="IPR042307">
    <property type="entry name" value="Reeler_sf"/>
</dbReference>
<evidence type="ECO:0000256" key="4">
    <source>
        <dbReference type="ARBA" id="ARBA00022530"/>
    </source>
</evidence>
<evidence type="ECO:0000256" key="1">
    <source>
        <dbReference type="ARBA" id="ARBA00004498"/>
    </source>
</evidence>
<organism evidence="15 16">
    <name type="scientific">Dissostichus mawsoni</name>
    <name type="common">Antarctic cod</name>
    <dbReference type="NCBI Taxonomy" id="36200"/>
    <lineage>
        <taxon>Eukaryota</taxon>
        <taxon>Metazoa</taxon>
        <taxon>Chordata</taxon>
        <taxon>Craniata</taxon>
        <taxon>Vertebrata</taxon>
        <taxon>Euteleostomi</taxon>
        <taxon>Actinopterygii</taxon>
        <taxon>Neopterygii</taxon>
        <taxon>Teleostei</taxon>
        <taxon>Neoteleostei</taxon>
        <taxon>Acanthomorphata</taxon>
        <taxon>Eupercaria</taxon>
        <taxon>Perciformes</taxon>
        <taxon>Notothenioidei</taxon>
        <taxon>Nototheniidae</taxon>
        <taxon>Dissostichus</taxon>
    </lineage>
</organism>